<evidence type="ECO:0000313" key="3">
    <source>
        <dbReference type="Proteomes" id="UP000823388"/>
    </source>
</evidence>
<feature type="region of interest" description="Disordered" evidence="1">
    <location>
        <begin position="43"/>
        <end position="196"/>
    </location>
</feature>
<name>A0A8T0VYM5_PANVG</name>
<feature type="compositionally biased region" description="Basic residues" evidence="1">
    <location>
        <begin position="93"/>
        <end position="112"/>
    </location>
</feature>
<feature type="compositionally biased region" description="Basic and acidic residues" evidence="1">
    <location>
        <begin position="146"/>
        <end position="162"/>
    </location>
</feature>
<dbReference type="Proteomes" id="UP000823388">
    <property type="component" value="Chromosome 2N"/>
</dbReference>
<feature type="compositionally biased region" description="Basic and acidic residues" evidence="1">
    <location>
        <begin position="266"/>
        <end position="292"/>
    </location>
</feature>
<dbReference type="AlphaFoldDB" id="A0A8T0VYM5"/>
<feature type="compositionally biased region" description="Basic and acidic residues" evidence="1">
    <location>
        <begin position="83"/>
        <end position="92"/>
    </location>
</feature>
<gene>
    <name evidence="2" type="ORF">PVAP13_2NG582600</name>
</gene>
<keyword evidence="3" id="KW-1185">Reference proteome</keyword>
<feature type="compositionally biased region" description="Basic residues" evidence="1">
    <location>
        <begin position="133"/>
        <end position="145"/>
    </location>
</feature>
<organism evidence="2 3">
    <name type="scientific">Panicum virgatum</name>
    <name type="common">Blackwell switchgrass</name>
    <dbReference type="NCBI Taxonomy" id="38727"/>
    <lineage>
        <taxon>Eukaryota</taxon>
        <taxon>Viridiplantae</taxon>
        <taxon>Streptophyta</taxon>
        <taxon>Embryophyta</taxon>
        <taxon>Tracheophyta</taxon>
        <taxon>Spermatophyta</taxon>
        <taxon>Magnoliopsida</taxon>
        <taxon>Liliopsida</taxon>
        <taxon>Poales</taxon>
        <taxon>Poaceae</taxon>
        <taxon>PACMAD clade</taxon>
        <taxon>Panicoideae</taxon>
        <taxon>Panicodae</taxon>
        <taxon>Paniceae</taxon>
        <taxon>Panicinae</taxon>
        <taxon>Panicum</taxon>
        <taxon>Panicum sect. Hiantes</taxon>
    </lineage>
</organism>
<evidence type="ECO:0000313" key="2">
    <source>
        <dbReference type="EMBL" id="KAG2638274.1"/>
    </source>
</evidence>
<proteinExistence type="predicted"/>
<protein>
    <submittedName>
        <fullName evidence="2">Uncharacterized protein</fullName>
    </submittedName>
</protein>
<evidence type="ECO:0000256" key="1">
    <source>
        <dbReference type="SAM" id="MobiDB-lite"/>
    </source>
</evidence>
<comment type="caution">
    <text evidence="2">The sequence shown here is derived from an EMBL/GenBank/DDBJ whole genome shotgun (WGS) entry which is preliminary data.</text>
</comment>
<sequence>MCVEAPPPTASSCPCREVAGKKAPQDDFLGLQRDLGAVLAGQSGLNRNGLRLSRNPSIKRKAVAKAGPAPAADPRHRNPRKFLRSDTTETRQRRWRRRRQRGLRRRDGRRTPLRAGALARRTGSLSAETGRRGAARGRGGGRRKTDRWEGEDGEAREGEGAGEKGSAMPSLQLTRPAARRGGLGGGGAAGRRDSTPPASFPLYAFPRLLFSFPSPLHFSGGGAHGAASLPLRAAYLASHRRNSEPGRGRSGGAVQRWGGSGAAARGGEEAAERGRGAQRADDGRSAAVERRMAGRWRRIRRGGSGSAPLRRRAADPPG</sequence>
<feature type="region of interest" description="Disordered" evidence="1">
    <location>
        <begin position="240"/>
        <end position="318"/>
    </location>
</feature>
<accession>A0A8T0VYM5</accession>
<dbReference type="EMBL" id="CM029040">
    <property type="protein sequence ID" value="KAG2638274.1"/>
    <property type="molecule type" value="Genomic_DNA"/>
</dbReference>
<reference evidence="2" key="1">
    <citation type="submission" date="2020-05" db="EMBL/GenBank/DDBJ databases">
        <title>WGS assembly of Panicum virgatum.</title>
        <authorList>
            <person name="Lovell J.T."/>
            <person name="Jenkins J."/>
            <person name="Shu S."/>
            <person name="Juenger T.E."/>
            <person name="Schmutz J."/>
        </authorList>
    </citation>
    <scope>NUCLEOTIDE SEQUENCE</scope>
    <source>
        <strain evidence="2">AP13</strain>
    </source>
</reference>